<dbReference type="PIRSF" id="PIRSF015601">
    <property type="entry name" value="MTase_slr0722"/>
    <property type="match status" value="1"/>
</dbReference>
<evidence type="ECO:0000256" key="9">
    <source>
        <dbReference type="ARBA" id="ARBA00047944"/>
    </source>
</evidence>
<dbReference type="STRING" id="1454201.NMS_1908"/>
<evidence type="ECO:0000256" key="4">
    <source>
        <dbReference type="ARBA" id="ARBA00022552"/>
    </source>
</evidence>
<evidence type="ECO:0000256" key="6">
    <source>
        <dbReference type="ARBA" id="ARBA00022679"/>
    </source>
</evidence>
<dbReference type="SUPFAM" id="SSF88697">
    <property type="entry name" value="PUA domain-like"/>
    <property type="match status" value="1"/>
</dbReference>
<evidence type="ECO:0000259" key="11">
    <source>
        <dbReference type="Pfam" id="PF04452"/>
    </source>
</evidence>
<dbReference type="SUPFAM" id="SSF75217">
    <property type="entry name" value="alpha/beta knot"/>
    <property type="match status" value="1"/>
</dbReference>
<comment type="catalytic activity">
    <reaction evidence="9 10">
        <text>uridine(1498) in 16S rRNA + S-adenosyl-L-methionine = N(3)-methyluridine(1498) in 16S rRNA + S-adenosyl-L-homocysteine + H(+)</text>
        <dbReference type="Rhea" id="RHEA:42920"/>
        <dbReference type="Rhea" id="RHEA-COMP:10283"/>
        <dbReference type="Rhea" id="RHEA-COMP:10284"/>
        <dbReference type="ChEBI" id="CHEBI:15378"/>
        <dbReference type="ChEBI" id="CHEBI:57856"/>
        <dbReference type="ChEBI" id="CHEBI:59789"/>
        <dbReference type="ChEBI" id="CHEBI:65315"/>
        <dbReference type="ChEBI" id="CHEBI:74502"/>
        <dbReference type="EC" id="2.1.1.193"/>
    </reaction>
</comment>
<comment type="similarity">
    <text evidence="2 10">Belongs to the RNA methyltransferase RsmE family.</text>
</comment>
<evidence type="ECO:0000256" key="5">
    <source>
        <dbReference type="ARBA" id="ARBA00022603"/>
    </source>
</evidence>
<dbReference type="InterPro" id="IPR006700">
    <property type="entry name" value="RsmE"/>
</dbReference>
<dbReference type="GO" id="GO:0070475">
    <property type="term" value="P:rRNA base methylation"/>
    <property type="evidence" value="ECO:0007669"/>
    <property type="project" value="TreeGrafter"/>
</dbReference>
<evidence type="ECO:0000256" key="7">
    <source>
        <dbReference type="ARBA" id="ARBA00022691"/>
    </source>
</evidence>
<evidence type="ECO:0000259" key="12">
    <source>
        <dbReference type="Pfam" id="PF20260"/>
    </source>
</evidence>
<dbReference type="Pfam" id="PF04452">
    <property type="entry name" value="Methyltrans_RNA"/>
    <property type="match status" value="1"/>
</dbReference>
<dbReference type="EC" id="2.1.1.193" evidence="10"/>
<evidence type="ECO:0000256" key="8">
    <source>
        <dbReference type="ARBA" id="ARBA00025699"/>
    </source>
</evidence>
<accession>W8VXH1</accession>
<feature type="domain" description="Ribosomal RNA small subunit methyltransferase E PUA-like" evidence="12">
    <location>
        <begin position="18"/>
        <end position="64"/>
    </location>
</feature>
<keyword evidence="14" id="KW-1185">Reference proteome</keyword>
<dbReference type="InterPro" id="IPR029026">
    <property type="entry name" value="tRNA_m1G_MTases_N"/>
</dbReference>
<evidence type="ECO:0000256" key="1">
    <source>
        <dbReference type="ARBA" id="ARBA00004496"/>
    </source>
</evidence>
<dbReference type="Proteomes" id="UP000031760">
    <property type="component" value="Chromosome"/>
</dbReference>
<reference evidence="13 14" key="1">
    <citation type="journal article" date="2014" name="Proc. Natl. Acad. Sci. U.S.A.">
        <title>Functional characterization of flavobacteria rhodopsins reveals a unique class of light-driven chloride pump in bacteria.</title>
        <authorList>
            <person name="Yoshizawa S."/>
            <person name="Kumagai Y."/>
            <person name="Kim H."/>
            <person name="Ogura Y."/>
            <person name="Hayashi T."/>
            <person name="Iwasaki W."/>
            <person name="DeLong E.F."/>
            <person name="Kogure K."/>
        </authorList>
    </citation>
    <scope>NUCLEOTIDE SEQUENCE [LARGE SCALE GENOMIC DNA]</scope>
    <source>
        <strain evidence="13 14">S1-08</strain>
    </source>
</reference>
<evidence type="ECO:0000256" key="3">
    <source>
        <dbReference type="ARBA" id="ARBA00022490"/>
    </source>
</evidence>
<dbReference type="CDD" id="cd18084">
    <property type="entry name" value="RsmE-like"/>
    <property type="match status" value="1"/>
</dbReference>
<comment type="function">
    <text evidence="8 10">Specifically methylates the N3 position of the uracil ring of uridine 1498 (m3U1498) in 16S rRNA. Acts on the fully assembled 30S ribosomal subunit.</text>
</comment>
<dbReference type="GO" id="GO:0070042">
    <property type="term" value="F:rRNA (uridine-N3-)-methyltransferase activity"/>
    <property type="evidence" value="ECO:0007669"/>
    <property type="project" value="TreeGrafter"/>
</dbReference>
<dbReference type="PANTHER" id="PTHR30027:SF3">
    <property type="entry name" value="16S RRNA (URACIL(1498)-N(3))-METHYLTRANSFERASE"/>
    <property type="match status" value="1"/>
</dbReference>
<protein>
    <recommendedName>
        <fullName evidence="10">Ribosomal RNA small subunit methyltransferase E</fullName>
        <ecNumber evidence="10">2.1.1.193</ecNumber>
    </recommendedName>
</protein>
<dbReference type="GO" id="GO:0005737">
    <property type="term" value="C:cytoplasm"/>
    <property type="evidence" value="ECO:0007669"/>
    <property type="project" value="UniProtKB-SubCell"/>
</dbReference>
<feature type="domain" description="Ribosomal RNA small subunit methyltransferase E methyltransferase" evidence="11">
    <location>
        <begin position="73"/>
        <end position="229"/>
    </location>
</feature>
<dbReference type="NCBIfam" id="NF008702">
    <property type="entry name" value="PRK11713.6-1"/>
    <property type="match status" value="1"/>
</dbReference>
<dbReference type="KEGG" id="nmf:NMS_1908"/>
<sequence>MQLFYFPQATATTTLLSLEKEDTRHITKVLRKKVGDQVSITNGTGDLFDGTITQLTSNKCSLKLQHVKFEPAPSGQLHIAIAPTKMNDRMEWFLEKSTELGITEITPLLCSNSERRSIKWDRFDKILVSAMKQSLQLHKPKLNELTSLEEFMETESSSIKLIAHCEQTQKKHLSGFLEKDLEITLLIGPEGDFTPQEIEQALVKNYQPVHLGATRLRTETAGVYAASLFNAAQQQS</sequence>
<dbReference type="Gene3D" id="3.40.1280.10">
    <property type="match status" value="1"/>
</dbReference>
<dbReference type="Pfam" id="PF20260">
    <property type="entry name" value="PUA_4"/>
    <property type="match status" value="1"/>
</dbReference>
<comment type="subcellular location">
    <subcellularLocation>
        <location evidence="1 10">Cytoplasm</location>
    </subcellularLocation>
</comment>
<name>W8VXH1_9FLAO</name>
<evidence type="ECO:0000256" key="2">
    <source>
        <dbReference type="ARBA" id="ARBA00005528"/>
    </source>
</evidence>
<dbReference type="AlphaFoldDB" id="W8VXH1"/>
<keyword evidence="7 10" id="KW-0949">S-adenosyl-L-methionine</keyword>
<evidence type="ECO:0000256" key="10">
    <source>
        <dbReference type="PIRNR" id="PIRNR015601"/>
    </source>
</evidence>
<dbReference type="Gene3D" id="2.40.240.20">
    <property type="entry name" value="Hypothetical PUA domain-like, domain 1"/>
    <property type="match status" value="1"/>
</dbReference>
<dbReference type="OrthoDB" id="9815641at2"/>
<organism evidence="13 14">
    <name type="scientific">Nonlabens marinus S1-08</name>
    <dbReference type="NCBI Taxonomy" id="1454201"/>
    <lineage>
        <taxon>Bacteria</taxon>
        <taxon>Pseudomonadati</taxon>
        <taxon>Bacteroidota</taxon>
        <taxon>Flavobacteriia</taxon>
        <taxon>Flavobacteriales</taxon>
        <taxon>Flavobacteriaceae</taxon>
        <taxon>Nonlabens</taxon>
    </lineage>
</organism>
<keyword evidence="4 10" id="KW-0698">rRNA processing</keyword>
<dbReference type="PANTHER" id="PTHR30027">
    <property type="entry name" value="RIBOSOMAL RNA SMALL SUBUNIT METHYLTRANSFERASE E"/>
    <property type="match status" value="1"/>
</dbReference>
<evidence type="ECO:0000313" key="13">
    <source>
        <dbReference type="EMBL" id="BAO55917.1"/>
    </source>
</evidence>
<gene>
    <name evidence="13" type="ORF">NMS_1908</name>
</gene>
<dbReference type="NCBIfam" id="TIGR00046">
    <property type="entry name" value="RsmE family RNA methyltransferase"/>
    <property type="match status" value="1"/>
</dbReference>
<dbReference type="EMBL" id="AP014548">
    <property type="protein sequence ID" value="BAO55917.1"/>
    <property type="molecule type" value="Genomic_DNA"/>
</dbReference>
<dbReference type="RefSeq" id="WP_041496435.1">
    <property type="nucleotide sequence ID" value="NZ_AP014548.1"/>
</dbReference>
<dbReference type="HOGENOM" id="CLU_067442_4_1_10"/>
<proteinExistence type="inferred from homology"/>
<evidence type="ECO:0000313" key="14">
    <source>
        <dbReference type="Proteomes" id="UP000031760"/>
    </source>
</evidence>
<keyword evidence="6 10" id="KW-0808">Transferase</keyword>
<keyword evidence="5 10" id="KW-0489">Methyltransferase</keyword>
<dbReference type="InterPro" id="IPR015947">
    <property type="entry name" value="PUA-like_sf"/>
</dbReference>
<dbReference type="InterPro" id="IPR029028">
    <property type="entry name" value="Alpha/beta_knot_MTases"/>
</dbReference>
<dbReference type="InterPro" id="IPR046886">
    <property type="entry name" value="RsmE_MTase_dom"/>
</dbReference>
<dbReference type="InterPro" id="IPR046887">
    <property type="entry name" value="RsmE_PUA-like"/>
</dbReference>
<keyword evidence="3 10" id="KW-0963">Cytoplasm</keyword>